<keyword evidence="2" id="KW-0472">Membrane</keyword>
<proteinExistence type="predicted"/>
<organism evidence="3 4">
    <name type="scientific">Pyricularia grisea</name>
    <name type="common">Crabgrass-specific blast fungus</name>
    <name type="synonym">Magnaporthe grisea</name>
    <dbReference type="NCBI Taxonomy" id="148305"/>
    <lineage>
        <taxon>Eukaryota</taxon>
        <taxon>Fungi</taxon>
        <taxon>Dikarya</taxon>
        <taxon>Ascomycota</taxon>
        <taxon>Pezizomycotina</taxon>
        <taxon>Sordariomycetes</taxon>
        <taxon>Sordariomycetidae</taxon>
        <taxon>Magnaporthales</taxon>
        <taxon>Pyriculariaceae</taxon>
        <taxon>Pyricularia</taxon>
    </lineage>
</organism>
<keyword evidence="2" id="KW-1133">Transmembrane helix</keyword>
<dbReference type="AlphaFoldDB" id="A0A6P8BHY5"/>
<gene>
    <name evidence="4" type="ORF">PgNI_00566</name>
</gene>
<feature type="transmembrane region" description="Helical" evidence="2">
    <location>
        <begin position="66"/>
        <end position="87"/>
    </location>
</feature>
<evidence type="ECO:0000313" key="4">
    <source>
        <dbReference type="RefSeq" id="XP_030986664.1"/>
    </source>
</evidence>
<dbReference type="KEGG" id="pgri:PgNI_00566"/>
<protein>
    <submittedName>
        <fullName evidence="4">Uncharacterized protein</fullName>
    </submittedName>
</protein>
<dbReference type="RefSeq" id="XP_030986664.1">
    <property type="nucleotide sequence ID" value="XM_031120644.1"/>
</dbReference>
<name>A0A6P8BHY5_PYRGI</name>
<keyword evidence="3" id="KW-1185">Reference proteome</keyword>
<feature type="region of interest" description="Disordered" evidence="1">
    <location>
        <begin position="1"/>
        <end position="26"/>
    </location>
</feature>
<dbReference type="Pfam" id="PF11374">
    <property type="entry name" value="DUF3176"/>
    <property type="match status" value="1"/>
</dbReference>
<evidence type="ECO:0000256" key="1">
    <source>
        <dbReference type="SAM" id="MobiDB-lite"/>
    </source>
</evidence>
<reference evidence="4" key="3">
    <citation type="submission" date="2025-08" db="UniProtKB">
        <authorList>
            <consortium name="RefSeq"/>
        </authorList>
    </citation>
    <scope>IDENTIFICATION</scope>
    <source>
        <strain evidence="4">NI907</strain>
    </source>
</reference>
<accession>A0A6P8BHY5</accession>
<reference evidence="4" key="2">
    <citation type="submission" date="2019-10" db="EMBL/GenBank/DDBJ databases">
        <authorList>
            <consortium name="NCBI Genome Project"/>
        </authorList>
    </citation>
    <scope>NUCLEOTIDE SEQUENCE</scope>
    <source>
        <strain evidence="4">NI907</strain>
    </source>
</reference>
<dbReference type="InterPro" id="IPR021514">
    <property type="entry name" value="DUF3176"/>
</dbReference>
<dbReference type="Proteomes" id="UP000515153">
    <property type="component" value="Unplaced"/>
</dbReference>
<keyword evidence="2" id="KW-0812">Transmembrane</keyword>
<reference evidence="4" key="1">
    <citation type="journal article" date="2019" name="Mol. Biol. Evol.">
        <title>Blast fungal genomes show frequent chromosomal changes, gene gains and losses, and effector gene turnover.</title>
        <authorList>
            <person name="Gomez Luciano L.B."/>
            <person name="Jason Tsai I."/>
            <person name="Chuma I."/>
            <person name="Tosa Y."/>
            <person name="Chen Y.H."/>
            <person name="Li J.Y."/>
            <person name="Li M.Y."/>
            <person name="Jade Lu M.Y."/>
            <person name="Nakayashiki H."/>
            <person name="Li W.H."/>
        </authorList>
    </citation>
    <scope>NUCLEOTIDE SEQUENCE</scope>
    <source>
        <strain evidence="4">NI907</strain>
    </source>
</reference>
<feature type="transmembrane region" description="Helical" evidence="2">
    <location>
        <begin position="628"/>
        <end position="648"/>
    </location>
</feature>
<sequence>MTLLGRLPTHKPEHAPSLASPMTLDEPLTPEAEAQVQLPQVSQSPPPPSPPSHFKHVLSSIWHWPWLNECLAILASILLVIAIGIVLDRYHDQPVPHLPLDININTVVALIATLMRAALVYVIVQVLGQVQWCWFSSPKPLYDLHHFDQGGQSLIGSWDLFIHMLRTGLRSFGGIAAITAATILATSFAITPFVQQTVRTISCETPLATEAAIMPIARYVPWPNGRPKAVNKVGVNYPNEISPAFRNAIISSLSSPSLEIQAVRPSCPTGNCTFPPYSTMGLCSVCTDVSDLAVWEEVPSNASYYSTGTHFKISIPNVRNTTWINSQNILNERNNREQPVGLSVTYLEPSSIGSDQVEWPLDVTDVFHVDVLAFSDGKCVQDPDGGKVCPQNILIDDVYDENKTTGFVAVSCKIYPCLRTYKAQVNLGVFTEELQSTVYANLANSNHTGQGGEGRGSSFSAMQSPCTLPNGKTYTDANITEFSPGPTERYINVTVWRGKLGTAQLGEEVKVPPECLYHLAVEFVEWMKGFFYPAILGPENPCRFGNYDDYSSQVVTCDRWWLAELYNSRNATNETVWRVMDAFTKAISDQFRVTGDWPNEDWTQEILPNNITGVVTQTGVCLSFAWEWLLLPASLVGFTMVLLAVTIMHSHRHAD</sequence>
<dbReference type="PANTHER" id="PTHR35394">
    <property type="entry name" value="DUF3176 DOMAIN-CONTAINING PROTEIN"/>
    <property type="match status" value="1"/>
</dbReference>
<feature type="transmembrane region" description="Helical" evidence="2">
    <location>
        <begin position="172"/>
        <end position="194"/>
    </location>
</feature>
<feature type="transmembrane region" description="Helical" evidence="2">
    <location>
        <begin position="107"/>
        <end position="127"/>
    </location>
</feature>
<dbReference type="GeneID" id="41955558"/>
<dbReference type="PANTHER" id="PTHR35394:SF5">
    <property type="entry name" value="DUF3176 DOMAIN-CONTAINING PROTEIN"/>
    <property type="match status" value="1"/>
</dbReference>
<evidence type="ECO:0000256" key="2">
    <source>
        <dbReference type="SAM" id="Phobius"/>
    </source>
</evidence>
<evidence type="ECO:0000313" key="3">
    <source>
        <dbReference type="Proteomes" id="UP000515153"/>
    </source>
</evidence>